<feature type="transmembrane region" description="Helical" evidence="1">
    <location>
        <begin position="12"/>
        <end position="37"/>
    </location>
</feature>
<keyword evidence="1" id="KW-1133">Transmembrane helix</keyword>
<proteinExistence type="predicted"/>
<dbReference type="AlphaFoldDB" id="A0A829H372"/>
<accession>A0A829H372</accession>
<name>A0A829H372_LACPA</name>
<evidence type="ECO:0000313" key="2">
    <source>
        <dbReference type="EMBL" id="EPC69856.1"/>
    </source>
</evidence>
<dbReference type="Proteomes" id="UP000014244">
    <property type="component" value="Unassembled WGS sequence"/>
</dbReference>
<gene>
    <name evidence="2" type="ORF">Lpp41_16480</name>
</gene>
<keyword evidence="1" id="KW-0812">Transmembrane</keyword>
<evidence type="ECO:0000256" key="1">
    <source>
        <dbReference type="SAM" id="Phobius"/>
    </source>
</evidence>
<sequence length="191" mass="21605">MTKFKKIRDSIINNWIPIASFIVSVFVAGFTIANIWLNTAQIHKINQEKMDSARQAQASNVAAWITKSVSGDSAEVELSNQNQTPVFNVFVLVTLNNGFNSDINQDLKFIADNSLYSHYDVLPPNRYISTVKAPTPAMGGKRPIAFIFFTDANNRRWIREPSGKLRETDYNKILAKYQIVAPFSNYQLTPQ</sequence>
<comment type="caution">
    <text evidence="2">The sequence shown here is derived from an EMBL/GenBank/DDBJ whole genome shotgun (WGS) entry which is preliminary data.</text>
</comment>
<evidence type="ECO:0000313" key="3">
    <source>
        <dbReference type="Proteomes" id="UP000014244"/>
    </source>
</evidence>
<protein>
    <submittedName>
        <fullName evidence="2">Uncharacterized protein</fullName>
    </submittedName>
</protein>
<dbReference type="EMBL" id="ANKE01000797">
    <property type="protein sequence ID" value="EPC69856.1"/>
    <property type="molecule type" value="Genomic_DNA"/>
</dbReference>
<organism evidence="2 3">
    <name type="scientific">Lacticaseibacillus paracasei subsp. paracasei Lpp41</name>
    <dbReference type="NCBI Taxonomy" id="1256208"/>
    <lineage>
        <taxon>Bacteria</taxon>
        <taxon>Bacillati</taxon>
        <taxon>Bacillota</taxon>
        <taxon>Bacilli</taxon>
        <taxon>Lactobacillales</taxon>
        <taxon>Lactobacillaceae</taxon>
        <taxon>Lacticaseibacillus</taxon>
    </lineage>
</organism>
<keyword evidence="1" id="KW-0472">Membrane</keyword>
<reference evidence="2 3" key="1">
    <citation type="journal article" date="2013" name="PLoS ONE">
        <title>Lactobacillus paracasei comparative genomics: towards species pan-genome definition and exploitation of diversity.</title>
        <authorList>
            <person name="Smokvina T."/>
            <person name="Wels M."/>
            <person name="Polka J."/>
            <person name="Chervaux C."/>
            <person name="Brisse S."/>
            <person name="Boekhorst J."/>
            <person name="van Hylckama Vlieg J.E."/>
            <person name="Siezen R.J."/>
        </authorList>
    </citation>
    <scope>NUCLEOTIDE SEQUENCE [LARGE SCALE GENOMIC DNA]</scope>
    <source>
        <strain evidence="2 3">Lpp41</strain>
    </source>
</reference>